<protein>
    <submittedName>
        <fullName evidence="3">Uncharacterized protein</fullName>
    </submittedName>
</protein>
<dbReference type="WBParaSite" id="ACRNAN_scaffold4629.g9482.t1">
    <property type="protein sequence ID" value="ACRNAN_scaffold4629.g9482.t1"/>
    <property type="gene ID" value="ACRNAN_scaffold4629.g9482"/>
</dbReference>
<evidence type="ECO:0000313" key="2">
    <source>
        <dbReference type="Proteomes" id="UP000887540"/>
    </source>
</evidence>
<sequence length="97" mass="11313">MPGSKMSCLIVMIIFLLVANDEVISFPLVESRIKLRSRREVETKRHHESFRPSRYNKDCFFSPLNCILMNFVVIDNKKVPVTLKRRESNSVIEASEK</sequence>
<feature type="signal peptide" evidence="1">
    <location>
        <begin position="1"/>
        <end position="25"/>
    </location>
</feature>
<organism evidence="2 3">
    <name type="scientific">Acrobeloides nanus</name>
    <dbReference type="NCBI Taxonomy" id="290746"/>
    <lineage>
        <taxon>Eukaryota</taxon>
        <taxon>Metazoa</taxon>
        <taxon>Ecdysozoa</taxon>
        <taxon>Nematoda</taxon>
        <taxon>Chromadorea</taxon>
        <taxon>Rhabditida</taxon>
        <taxon>Tylenchina</taxon>
        <taxon>Cephalobomorpha</taxon>
        <taxon>Cephaloboidea</taxon>
        <taxon>Cephalobidae</taxon>
        <taxon>Acrobeloides</taxon>
    </lineage>
</organism>
<name>A0A914DZC8_9BILA</name>
<proteinExistence type="predicted"/>
<feature type="chain" id="PRO_5038056388" evidence="1">
    <location>
        <begin position="26"/>
        <end position="97"/>
    </location>
</feature>
<keyword evidence="2" id="KW-1185">Reference proteome</keyword>
<dbReference type="AlphaFoldDB" id="A0A914DZC8"/>
<evidence type="ECO:0000313" key="3">
    <source>
        <dbReference type="WBParaSite" id="ACRNAN_scaffold4629.g9482.t1"/>
    </source>
</evidence>
<reference evidence="3" key="1">
    <citation type="submission" date="2022-11" db="UniProtKB">
        <authorList>
            <consortium name="WormBaseParasite"/>
        </authorList>
    </citation>
    <scope>IDENTIFICATION</scope>
</reference>
<accession>A0A914DZC8</accession>
<dbReference type="Proteomes" id="UP000887540">
    <property type="component" value="Unplaced"/>
</dbReference>
<evidence type="ECO:0000256" key="1">
    <source>
        <dbReference type="SAM" id="SignalP"/>
    </source>
</evidence>
<keyword evidence="1" id="KW-0732">Signal</keyword>